<feature type="transmembrane region" description="Helical" evidence="1">
    <location>
        <begin position="372"/>
        <end position="392"/>
    </location>
</feature>
<feature type="transmembrane region" description="Helical" evidence="1">
    <location>
        <begin position="283"/>
        <end position="304"/>
    </location>
</feature>
<dbReference type="PATRIC" id="fig|1178515.4.peg.665"/>
<evidence type="ECO:0008006" key="4">
    <source>
        <dbReference type="Google" id="ProtNLM"/>
    </source>
</evidence>
<feature type="transmembrane region" description="Helical" evidence="1">
    <location>
        <begin position="103"/>
        <end position="122"/>
    </location>
</feature>
<dbReference type="AlphaFoldDB" id="A0A172TP60"/>
<feature type="transmembrane region" description="Helical" evidence="1">
    <location>
        <begin position="345"/>
        <end position="365"/>
    </location>
</feature>
<sequence>MAAEFTLGYYLNVIVGYIHSDAISRVANAFYVLYSRDPHLGAIGFVWNPLPSLIEVFILILYPIFPALAHEGLAATLQSSVFAALTTVLLYNAGRRFNLSPWLSLGLALSYSLNPFVFLFGANGLSDAPYVFFLMMTVAHFSWWVYSKGSSTSALITSSFALALAFWTRYEAVPFGVSLALAVMIAVLFMQRERVAESAILDNEASRAHRKHMRKERWYKVEATWILLLLPAVFSGLLWIFFNYIIMDDALYFLRGEYSNVAQSEALKNDPKFQQLFGHPWRIFLFALKKTLWFSIPLLCILFIRLLNGRLLRWDVVILIALISAVPGLQYILLLKESSFGWFRYFMYVFPVTVAWLPYELGLLAKGWKQRLGFTVVIAGMLGTAGLLTYAMTQPSIAPDENYFLQSREDNGHYVEQVQERNIAAALDRDYKDATILVDSYSAYNIIISSTYPRKFLITSDYLFQTAAEDPPGNDIDYILLPKPKVNTPTSELNRLYPEMYDRGNSWATLVQEFEGDWRMYKVKKWDGKKE</sequence>
<reference evidence="2 3" key="1">
    <citation type="submission" date="2015-01" db="EMBL/GenBank/DDBJ databases">
        <title>Paenibacillus swuensis/DY6/whole genome sequencing.</title>
        <authorList>
            <person name="Kim M.K."/>
            <person name="Srinivasan S."/>
            <person name="Lee J.-J."/>
        </authorList>
    </citation>
    <scope>NUCLEOTIDE SEQUENCE [LARGE SCALE GENOMIC DNA]</scope>
    <source>
        <strain evidence="2 3">DY6</strain>
    </source>
</reference>
<dbReference type="OrthoDB" id="3276839at2"/>
<name>A0A172TP60_9BACL</name>
<dbReference type="RefSeq" id="WP_068610830.1">
    <property type="nucleotide sequence ID" value="NZ_CP011388.1"/>
</dbReference>
<dbReference type="Proteomes" id="UP000076927">
    <property type="component" value="Chromosome"/>
</dbReference>
<evidence type="ECO:0000256" key="1">
    <source>
        <dbReference type="SAM" id="Phobius"/>
    </source>
</evidence>
<dbReference type="EMBL" id="CP011388">
    <property type="protein sequence ID" value="ANE48694.1"/>
    <property type="molecule type" value="Genomic_DNA"/>
</dbReference>
<proteinExistence type="predicted"/>
<evidence type="ECO:0000313" key="2">
    <source>
        <dbReference type="EMBL" id="ANE48694.1"/>
    </source>
</evidence>
<feature type="transmembrane region" description="Helical" evidence="1">
    <location>
        <begin position="72"/>
        <end position="91"/>
    </location>
</feature>
<evidence type="ECO:0000313" key="3">
    <source>
        <dbReference type="Proteomes" id="UP000076927"/>
    </source>
</evidence>
<protein>
    <recommendedName>
        <fullName evidence="4">Glycosyltransferase RgtA/B/C/D-like domain-containing protein</fullName>
    </recommendedName>
</protein>
<keyword evidence="1" id="KW-0472">Membrane</keyword>
<organism evidence="2 3">
    <name type="scientific">Paenibacillus swuensis</name>
    <dbReference type="NCBI Taxonomy" id="1178515"/>
    <lineage>
        <taxon>Bacteria</taxon>
        <taxon>Bacillati</taxon>
        <taxon>Bacillota</taxon>
        <taxon>Bacilli</taxon>
        <taxon>Bacillales</taxon>
        <taxon>Paenibacillaceae</taxon>
        <taxon>Paenibacillus</taxon>
    </lineage>
</organism>
<feature type="transmembrane region" description="Helical" evidence="1">
    <location>
        <begin position="223"/>
        <end position="246"/>
    </location>
</feature>
<dbReference type="KEGG" id="pswu:SY83_03375"/>
<feature type="transmembrane region" description="Helical" evidence="1">
    <location>
        <begin position="173"/>
        <end position="190"/>
    </location>
</feature>
<feature type="transmembrane region" description="Helical" evidence="1">
    <location>
        <begin position="128"/>
        <end position="146"/>
    </location>
</feature>
<feature type="transmembrane region" description="Helical" evidence="1">
    <location>
        <begin position="46"/>
        <end position="66"/>
    </location>
</feature>
<keyword evidence="1" id="KW-0812">Transmembrane</keyword>
<dbReference type="STRING" id="1178515.SY83_03375"/>
<keyword evidence="1" id="KW-1133">Transmembrane helix</keyword>
<keyword evidence="3" id="KW-1185">Reference proteome</keyword>
<accession>A0A172TP60</accession>
<feature type="transmembrane region" description="Helical" evidence="1">
    <location>
        <begin position="316"/>
        <end position="333"/>
    </location>
</feature>
<gene>
    <name evidence="2" type="ORF">SY83_03375</name>
</gene>